<keyword evidence="2" id="KW-0812">Transmembrane</keyword>
<protein>
    <submittedName>
        <fullName evidence="4">SPOR domain-containing protein</fullName>
    </submittedName>
</protein>
<dbReference type="Proteomes" id="UP000298693">
    <property type="component" value="Plasmid p1"/>
</dbReference>
<sequence length="324" mass="32725">MRYEGDVNHASDPYGTPPQRGGRRGLLGLGLAVVGIVAFAGAIVVVYSGKGQSTPDGGPPLLMADSAPTKARPEQPGGMEVPHQDKLVYERLNDRGSKSQIERLLPPPEEPLPRPVVAPQVPPSPTLPEAPAVAQLPPPPPGSTTTVPRQDGEGAAPPPPAASPAPPPAVAALPAPAPAAPAPAAPAPKAAPPPAAKPVPAPPQAQTPPQAPPAAAPKPQPAPPVAAAPAPQPAPAPAKASGGGNWRVQLAAVRSEAEASTEWKRLTSRYGAALGGLSMQVAKADLGEKGIFYRIQGVGLDEERAKSVCAQLKSQNVGCVVVRP</sequence>
<keyword evidence="2" id="KW-0472">Membrane</keyword>
<dbReference type="AlphaFoldDB" id="A0A4D8R8B4"/>
<feature type="region of interest" description="Disordered" evidence="1">
    <location>
        <begin position="51"/>
        <end position="243"/>
    </location>
</feature>
<evidence type="ECO:0000313" key="4">
    <source>
        <dbReference type="EMBL" id="QCO16956.1"/>
    </source>
</evidence>
<dbReference type="InterPro" id="IPR007730">
    <property type="entry name" value="SPOR-like_dom"/>
</dbReference>
<dbReference type="RefSeq" id="WP_137141121.1">
    <property type="nucleotide sequence ID" value="NZ_CP032346.1"/>
</dbReference>
<feature type="region of interest" description="Disordered" evidence="1">
    <location>
        <begin position="1"/>
        <end position="21"/>
    </location>
</feature>
<dbReference type="Pfam" id="PF05036">
    <property type="entry name" value="SPOR"/>
    <property type="match status" value="1"/>
</dbReference>
<dbReference type="PROSITE" id="PS51724">
    <property type="entry name" value="SPOR"/>
    <property type="match status" value="1"/>
</dbReference>
<accession>A0A4D8R8B4</accession>
<gene>
    <name evidence="4" type="ORF">D3869_16815</name>
</gene>
<dbReference type="PRINTS" id="PR01217">
    <property type="entry name" value="PRICHEXTENSN"/>
</dbReference>
<evidence type="ECO:0000256" key="1">
    <source>
        <dbReference type="SAM" id="MobiDB-lite"/>
    </source>
</evidence>
<evidence type="ECO:0000256" key="2">
    <source>
        <dbReference type="SAM" id="Phobius"/>
    </source>
</evidence>
<evidence type="ECO:0000259" key="3">
    <source>
        <dbReference type="PROSITE" id="PS51724"/>
    </source>
</evidence>
<dbReference type="EMBL" id="CP032346">
    <property type="protein sequence ID" value="QCO16956.1"/>
    <property type="molecule type" value="Genomic_DNA"/>
</dbReference>
<feature type="compositionally biased region" description="Pro residues" evidence="1">
    <location>
        <begin position="105"/>
        <end position="128"/>
    </location>
</feature>
<organism evidence="4 5">
    <name type="scientific">Azospirillum brasilense</name>
    <dbReference type="NCBI Taxonomy" id="192"/>
    <lineage>
        <taxon>Bacteria</taxon>
        <taxon>Pseudomonadati</taxon>
        <taxon>Pseudomonadota</taxon>
        <taxon>Alphaproteobacteria</taxon>
        <taxon>Rhodospirillales</taxon>
        <taxon>Azospirillaceae</taxon>
        <taxon>Azospirillum</taxon>
    </lineage>
</organism>
<keyword evidence="2" id="KW-1133">Transmembrane helix</keyword>
<keyword evidence="4" id="KW-0614">Plasmid</keyword>
<dbReference type="Gene3D" id="3.30.70.1070">
    <property type="entry name" value="Sporulation related repeat"/>
    <property type="match status" value="1"/>
</dbReference>
<feature type="compositionally biased region" description="Basic and acidic residues" evidence="1">
    <location>
        <begin position="82"/>
        <end position="101"/>
    </location>
</feature>
<proteinExistence type="predicted"/>
<dbReference type="GO" id="GO:0042834">
    <property type="term" value="F:peptidoglycan binding"/>
    <property type="evidence" value="ECO:0007669"/>
    <property type="project" value="InterPro"/>
</dbReference>
<geneLocation type="plasmid" evidence="4">
    <name>p1</name>
</geneLocation>
<evidence type="ECO:0000313" key="5">
    <source>
        <dbReference type="Proteomes" id="UP000298693"/>
    </source>
</evidence>
<reference evidence="4 5" key="1">
    <citation type="submission" date="2018-09" db="EMBL/GenBank/DDBJ databases">
        <title>Whole genome based analysis of evolution and adaptive divergence in Indian and Brazilian strains of Azospirillum brasilense.</title>
        <authorList>
            <person name="Singh C."/>
            <person name="Tripathi A.K."/>
        </authorList>
    </citation>
    <scope>NUCLEOTIDE SEQUENCE [LARGE SCALE GENOMIC DNA]</scope>
    <source>
        <strain evidence="4 5">MTCC4039</strain>
        <plasmid evidence="4 5">p1</plasmid>
    </source>
</reference>
<dbReference type="SUPFAM" id="SSF110997">
    <property type="entry name" value="Sporulation related repeat"/>
    <property type="match status" value="1"/>
</dbReference>
<dbReference type="InterPro" id="IPR036680">
    <property type="entry name" value="SPOR-like_sf"/>
</dbReference>
<feature type="domain" description="SPOR" evidence="3">
    <location>
        <begin position="240"/>
        <end position="324"/>
    </location>
</feature>
<feature type="transmembrane region" description="Helical" evidence="2">
    <location>
        <begin position="26"/>
        <end position="47"/>
    </location>
</feature>
<name>A0A4D8R8B4_AZOBR</name>
<feature type="compositionally biased region" description="Pro residues" evidence="1">
    <location>
        <begin position="156"/>
        <end position="236"/>
    </location>
</feature>